<feature type="compositionally biased region" description="Polar residues" evidence="3">
    <location>
        <begin position="104"/>
        <end position="123"/>
    </location>
</feature>
<evidence type="ECO:0000256" key="1">
    <source>
        <dbReference type="ARBA" id="ARBA00008846"/>
    </source>
</evidence>
<reference evidence="4 5" key="1">
    <citation type="journal article" date="2018" name="Gigascience">
        <title>Genomes of trombidid mites reveal novel predicted allergens and laterally-transferred genes associated with secondary metabolism.</title>
        <authorList>
            <person name="Dong X."/>
            <person name="Chaisiri K."/>
            <person name="Xia D."/>
            <person name="Armstrong S.D."/>
            <person name="Fang Y."/>
            <person name="Donnelly M.J."/>
            <person name="Kadowaki T."/>
            <person name="McGarry J.W."/>
            <person name="Darby A.C."/>
            <person name="Makepeace B.L."/>
        </authorList>
    </citation>
    <scope>NUCLEOTIDE SEQUENCE [LARGE SCALE GENOMIC DNA]</scope>
    <source>
        <strain evidence="4">UoL-UT</strain>
    </source>
</reference>
<dbReference type="AlphaFoldDB" id="A0A443SMG8"/>
<dbReference type="EMBL" id="NCKV01001262">
    <property type="protein sequence ID" value="RWS28692.1"/>
    <property type="molecule type" value="Genomic_DNA"/>
</dbReference>
<dbReference type="Gene3D" id="3.40.50.300">
    <property type="entry name" value="P-loop containing nucleotide triphosphate hydrolases"/>
    <property type="match status" value="1"/>
</dbReference>
<dbReference type="SMART" id="SM00175">
    <property type="entry name" value="RAB"/>
    <property type="match status" value="1"/>
</dbReference>
<dbReference type="GO" id="GO:0003924">
    <property type="term" value="F:GTPase activity"/>
    <property type="evidence" value="ECO:0007669"/>
    <property type="project" value="InterPro"/>
</dbReference>
<dbReference type="PANTHER" id="PTHR45775">
    <property type="entry name" value="RAD, GEM/KIR FAMILY MEMBER 2, ISOFORM C"/>
    <property type="match status" value="1"/>
</dbReference>
<dbReference type="VEuPathDB" id="VectorBase:LDEU003348"/>
<dbReference type="GO" id="GO:0005886">
    <property type="term" value="C:plasma membrane"/>
    <property type="evidence" value="ECO:0007669"/>
    <property type="project" value="TreeGrafter"/>
</dbReference>
<evidence type="ECO:0000313" key="4">
    <source>
        <dbReference type="EMBL" id="RWS28692.1"/>
    </source>
</evidence>
<dbReference type="GO" id="GO:0005246">
    <property type="term" value="F:calcium channel regulator activity"/>
    <property type="evidence" value="ECO:0007669"/>
    <property type="project" value="TreeGrafter"/>
</dbReference>
<proteinExistence type="inferred from homology"/>
<evidence type="ECO:0000256" key="2">
    <source>
        <dbReference type="ARBA" id="ARBA00022553"/>
    </source>
</evidence>
<dbReference type="Proteomes" id="UP000288716">
    <property type="component" value="Unassembled WGS sequence"/>
</dbReference>
<dbReference type="PANTHER" id="PTHR45775:SF6">
    <property type="entry name" value="RAD, GEM_KIR FAMILY MEMBER 2, ISOFORM C"/>
    <property type="match status" value="1"/>
</dbReference>
<comment type="similarity">
    <text evidence="1">Belongs to the small GTPase superfamily. RGK family.</text>
</comment>
<dbReference type="InterPro" id="IPR027417">
    <property type="entry name" value="P-loop_NTPase"/>
</dbReference>
<gene>
    <name evidence="4" type="ORF">B4U80_07898</name>
</gene>
<evidence type="ECO:0000256" key="3">
    <source>
        <dbReference type="SAM" id="MobiDB-lite"/>
    </source>
</evidence>
<accession>A0A443SMG8</accession>
<dbReference type="OrthoDB" id="5239715at2759"/>
<comment type="caution">
    <text evidence="4">The sequence shown here is derived from an EMBL/GenBank/DDBJ whole genome shotgun (WGS) entry which is preliminary data.</text>
</comment>
<dbReference type="SUPFAM" id="SSF52540">
    <property type="entry name" value="P-loop containing nucleoside triphosphate hydrolases"/>
    <property type="match status" value="1"/>
</dbReference>
<protein>
    <submittedName>
        <fullName evidence="4">GTP-binding protein REM 1-like isoform X2</fullName>
    </submittedName>
</protein>
<organism evidence="4 5">
    <name type="scientific">Leptotrombidium deliense</name>
    <dbReference type="NCBI Taxonomy" id="299467"/>
    <lineage>
        <taxon>Eukaryota</taxon>
        <taxon>Metazoa</taxon>
        <taxon>Ecdysozoa</taxon>
        <taxon>Arthropoda</taxon>
        <taxon>Chelicerata</taxon>
        <taxon>Arachnida</taxon>
        <taxon>Acari</taxon>
        <taxon>Acariformes</taxon>
        <taxon>Trombidiformes</taxon>
        <taxon>Prostigmata</taxon>
        <taxon>Anystina</taxon>
        <taxon>Parasitengona</taxon>
        <taxon>Trombiculoidea</taxon>
        <taxon>Trombiculidae</taxon>
        <taxon>Leptotrombidium</taxon>
    </lineage>
</organism>
<sequence length="364" mass="40304">MNPSKSSHSSPNICSKNNAKPRLKSIKNGCLSSSLPNASRQVSTELTVPKTVYSRSVSVQYDKNTRVSRDVSPEEHCGQRVRSYSVTSKGSIVKLADLRIDRGSNNSKESISVSPKNLSPQRASSFSSSSSVSSDIKINKCNVLIKGSYGVGKSTLAQLFMDFRNDTLSESDSQKHKRKAWIVVDGEHYEFTFHVTSHTKANPSHFNMEKFSALLLMYSVTDRESFETARNILTSVSCDYNKFAKLAIILVANKSDLVRSRVVSPTDGKFMAEAFQVKYIETSAEIDHNVVELLVGITKQIKLKREEHLKLASCETLRSSSFSSSSSSAVSATKSKRKSSIAHKLLSKILRKPKYKSCDNLLVP</sequence>
<dbReference type="PROSITE" id="PS51419">
    <property type="entry name" value="RAB"/>
    <property type="match status" value="1"/>
</dbReference>
<dbReference type="InterPro" id="IPR001806">
    <property type="entry name" value="Small_GTPase"/>
</dbReference>
<keyword evidence="5" id="KW-1185">Reference proteome</keyword>
<evidence type="ECO:0000313" key="5">
    <source>
        <dbReference type="Proteomes" id="UP000288716"/>
    </source>
</evidence>
<dbReference type="PROSITE" id="PS51421">
    <property type="entry name" value="RAS"/>
    <property type="match status" value="1"/>
</dbReference>
<dbReference type="PRINTS" id="PR00449">
    <property type="entry name" value="RASTRNSFRMNG"/>
</dbReference>
<dbReference type="STRING" id="299467.A0A443SMG8"/>
<dbReference type="InterPro" id="IPR051641">
    <property type="entry name" value="RGK_GTP-binding_reg"/>
</dbReference>
<dbReference type="GO" id="GO:0005525">
    <property type="term" value="F:GTP binding"/>
    <property type="evidence" value="ECO:0007669"/>
    <property type="project" value="InterPro"/>
</dbReference>
<name>A0A443SMG8_9ACAR</name>
<dbReference type="Pfam" id="PF00071">
    <property type="entry name" value="Ras"/>
    <property type="match status" value="1"/>
</dbReference>
<keyword evidence="2" id="KW-0597">Phosphoprotein</keyword>
<dbReference type="SMART" id="SM00173">
    <property type="entry name" value="RAS"/>
    <property type="match status" value="1"/>
</dbReference>
<feature type="region of interest" description="Disordered" evidence="3">
    <location>
        <begin position="104"/>
        <end position="132"/>
    </location>
</feature>